<name>A0A068YAY8_ECHMU</name>
<accession>A0A068YAY8</accession>
<evidence type="ECO:0000256" key="1">
    <source>
        <dbReference type="ARBA" id="ARBA00005736"/>
    </source>
</evidence>
<dbReference type="GO" id="GO:0000214">
    <property type="term" value="C:tRNA-intron endonuclease complex"/>
    <property type="evidence" value="ECO:0007669"/>
    <property type="project" value="TreeGrafter"/>
</dbReference>
<dbReference type="InterPro" id="IPR024337">
    <property type="entry name" value="tRNA_splic_suSen54"/>
</dbReference>
<keyword evidence="4" id="KW-0255">Endonuclease</keyword>
<feature type="domain" description="tRNA-splicing endonuclease subunit Sen54 N-terminal" evidence="3">
    <location>
        <begin position="94"/>
        <end position="134"/>
    </location>
</feature>
<keyword evidence="5" id="KW-1185">Reference proteome</keyword>
<protein>
    <submittedName>
        <fullName evidence="4">tRNA splicing endonuclease subunit Sen54</fullName>
    </submittedName>
</protein>
<reference evidence="4" key="2">
    <citation type="submission" date="2015-11" db="EMBL/GenBank/DDBJ databases">
        <authorList>
            <person name="Zhang Y."/>
            <person name="Guo Z."/>
        </authorList>
    </citation>
    <scope>NUCLEOTIDE SEQUENCE</scope>
</reference>
<keyword evidence="4" id="KW-0540">Nuclease</keyword>
<comment type="similarity">
    <text evidence="1">Belongs to the SEN54 family.</text>
</comment>
<evidence type="ECO:0000259" key="3">
    <source>
        <dbReference type="Pfam" id="PF12928"/>
    </source>
</evidence>
<evidence type="ECO:0000256" key="2">
    <source>
        <dbReference type="ARBA" id="ARBA00022694"/>
    </source>
</evidence>
<gene>
    <name evidence="4" type="ORF">EmuJ_000965800</name>
</gene>
<evidence type="ECO:0000313" key="4">
    <source>
        <dbReference type="EMBL" id="CDS41965.1"/>
    </source>
</evidence>
<dbReference type="GO" id="GO:0000379">
    <property type="term" value="P:tRNA-type intron splice site recognition and cleavage"/>
    <property type="evidence" value="ECO:0007669"/>
    <property type="project" value="TreeGrafter"/>
</dbReference>
<dbReference type="PANTHER" id="PTHR21027:SF1">
    <property type="entry name" value="TRNA-SPLICING ENDONUCLEASE SUBUNIT SEN54"/>
    <property type="match status" value="1"/>
</dbReference>
<keyword evidence="2" id="KW-0819">tRNA processing</keyword>
<dbReference type="Proteomes" id="UP000017246">
    <property type="component" value="Unassembled WGS sequence"/>
</dbReference>
<organism evidence="4 5">
    <name type="scientific">Echinococcus multilocularis</name>
    <name type="common">Fox tapeworm</name>
    <dbReference type="NCBI Taxonomy" id="6211"/>
    <lineage>
        <taxon>Eukaryota</taxon>
        <taxon>Metazoa</taxon>
        <taxon>Spiralia</taxon>
        <taxon>Lophotrochozoa</taxon>
        <taxon>Platyhelminthes</taxon>
        <taxon>Cestoda</taxon>
        <taxon>Eucestoda</taxon>
        <taxon>Cyclophyllidea</taxon>
        <taxon>Taeniidae</taxon>
        <taxon>Echinococcus</taxon>
    </lineage>
</organism>
<sequence length="345" mass="38239">MCCCGYWIISLLKDKFLVGKTLFKATQSGGGGALAPVAFRGKAICIPPDAVVKKRVYLDFFGQLHQEHASPERRVAQGYLVGADSSSGVCTYPVKVTAVRGKFRRRHGFSHREVQYLYPEEAFYLSECGRLQVYDRGLSLSLQQLCNAVFRSAFEFSCYTAYAWLARQGFVLQRREATDTVATNASAKEVELEFINVLMNPSPMSDASKEAERQYDDDTDADFLMASPSNLTPVGETGLNEWVLHDRSPCSGGNKASADTTSAPTVVFNVFNDRTVKFTKDGPTEPDFVFVVVSLEDGLRFLPNRQFRRSFGLSPGTKIVLAKVDNGDVYLQCAHPFSIPTINQI</sequence>
<dbReference type="Pfam" id="PF12928">
    <property type="entry name" value="tRNA_int_end_N2"/>
    <property type="match status" value="1"/>
</dbReference>
<dbReference type="OrthoDB" id="408683at2759"/>
<dbReference type="STRING" id="6211.A0A068YAY8"/>
<dbReference type="InterPro" id="IPR024336">
    <property type="entry name" value="tRNA_splic_suSen54_N"/>
</dbReference>
<dbReference type="AlphaFoldDB" id="A0A068YAY8"/>
<proteinExistence type="inferred from homology"/>
<dbReference type="GO" id="GO:0004519">
    <property type="term" value="F:endonuclease activity"/>
    <property type="evidence" value="ECO:0007669"/>
    <property type="project" value="UniProtKB-KW"/>
</dbReference>
<keyword evidence="4" id="KW-0378">Hydrolase</keyword>
<dbReference type="EMBL" id="LN902842">
    <property type="protein sequence ID" value="CDS41965.1"/>
    <property type="molecule type" value="Genomic_DNA"/>
</dbReference>
<dbReference type="PANTHER" id="PTHR21027">
    <property type="entry name" value="TRNA-SPLICING ENDONUCLEASE SUBUNIT SEN54"/>
    <property type="match status" value="1"/>
</dbReference>
<evidence type="ECO:0000313" key="5">
    <source>
        <dbReference type="Proteomes" id="UP000017246"/>
    </source>
</evidence>
<reference evidence="4" key="1">
    <citation type="journal article" date="2013" name="Nature">
        <title>The genomes of four tapeworm species reveal adaptations to parasitism.</title>
        <authorList>
            <person name="Tsai I.J."/>
            <person name="Zarowiecki M."/>
            <person name="Holroyd N."/>
            <person name="Garciarrubio A."/>
            <person name="Sanchez-Flores A."/>
            <person name="Brooks K.L."/>
            <person name="Tracey A."/>
            <person name="Bobes R.J."/>
            <person name="Fragoso G."/>
            <person name="Sciutto E."/>
            <person name="Aslett M."/>
            <person name="Beasley H."/>
            <person name="Bennett H.M."/>
            <person name="Cai J."/>
            <person name="Camicia F."/>
            <person name="Clark R."/>
            <person name="Cucher M."/>
            <person name="De Silva N."/>
            <person name="Day T.A."/>
            <person name="Deplazes P."/>
            <person name="Estrada K."/>
            <person name="Fernandez C."/>
            <person name="Holland P.W."/>
            <person name="Hou J."/>
            <person name="Hu S."/>
            <person name="Huckvale T."/>
            <person name="Hung S.S."/>
            <person name="Kamenetzky L."/>
            <person name="Keane J.A."/>
            <person name="Kiss F."/>
            <person name="Koziol U."/>
            <person name="Lambert O."/>
            <person name="Liu K."/>
            <person name="Luo X."/>
            <person name="Luo Y."/>
            <person name="Macchiaroli N."/>
            <person name="Nichol S."/>
            <person name="Paps J."/>
            <person name="Parkinson J."/>
            <person name="Pouchkina-Stantcheva N."/>
            <person name="Riddiford N."/>
            <person name="Rosenzvit M."/>
            <person name="Salinas G."/>
            <person name="Wasmuth J.D."/>
            <person name="Zamanian M."/>
            <person name="Zheng Y."/>
            <person name="Cai X."/>
            <person name="Soberon X."/>
            <person name="Olson P.D."/>
            <person name="Laclette J.P."/>
            <person name="Brehm K."/>
            <person name="Berriman M."/>
            <person name="Garciarrubio A."/>
            <person name="Bobes R.J."/>
            <person name="Fragoso G."/>
            <person name="Sanchez-Flores A."/>
            <person name="Estrada K."/>
            <person name="Cevallos M.A."/>
            <person name="Morett E."/>
            <person name="Gonzalez V."/>
            <person name="Portillo T."/>
            <person name="Ochoa-Leyva A."/>
            <person name="Jose M.V."/>
            <person name="Sciutto E."/>
            <person name="Landa A."/>
            <person name="Jimenez L."/>
            <person name="Valdes V."/>
            <person name="Carrero J.C."/>
            <person name="Larralde C."/>
            <person name="Morales-Montor J."/>
            <person name="Limon-Lason J."/>
            <person name="Soberon X."/>
            <person name="Laclette J.P."/>
        </authorList>
    </citation>
    <scope>NUCLEOTIDE SEQUENCE [LARGE SCALE GENOMIC DNA]</scope>
</reference>
<dbReference type="OMA" id="FRSAFEF"/>